<name>A0A1Q8YAB0_9BURK</name>
<gene>
    <name evidence="1" type="ORF">BLL52_3732</name>
</gene>
<comment type="caution">
    <text evidence="1">The sequence shown here is derived from an EMBL/GenBank/DDBJ whole genome shotgun (WGS) entry which is preliminary data.</text>
</comment>
<evidence type="ECO:0000313" key="2">
    <source>
        <dbReference type="Proteomes" id="UP000185911"/>
    </source>
</evidence>
<organism evidence="1 2">
    <name type="scientific">Rhodoferax antarcticus ANT.BR</name>
    <dbReference type="NCBI Taxonomy" id="1111071"/>
    <lineage>
        <taxon>Bacteria</taxon>
        <taxon>Pseudomonadati</taxon>
        <taxon>Pseudomonadota</taxon>
        <taxon>Betaproteobacteria</taxon>
        <taxon>Burkholderiales</taxon>
        <taxon>Comamonadaceae</taxon>
        <taxon>Rhodoferax</taxon>
    </lineage>
</organism>
<keyword evidence="2" id="KW-1185">Reference proteome</keyword>
<dbReference type="Proteomes" id="UP000185911">
    <property type="component" value="Unassembled WGS sequence"/>
</dbReference>
<evidence type="ECO:0000313" key="1">
    <source>
        <dbReference type="EMBL" id="OLP04913.1"/>
    </source>
</evidence>
<dbReference type="AlphaFoldDB" id="A0A1Q8YAB0"/>
<protein>
    <submittedName>
        <fullName evidence="1">Uncharacterized protein</fullName>
    </submittedName>
</protein>
<dbReference type="EMBL" id="MSYM01000018">
    <property type="protein sequence ID" value="OLP04913.1"/>
    <property type="molecule type" value="Genomic_DNA"/>
</dbReference>
<sequence length="37" mass="4392">MPRWLLKLKGQPADLEEFPHWFPVGDPYALTEDETTY</sequence>
<reference evidence="1 2" key="1">
    <citation type="submission" date="2017-01" db="EMBL/GenBank/DDBJ databases">
        <title>Genome sequence of Rhodoferax antarcticus ANT.BR, a psychrophilic purple nonsulfur bacterium from an Antarctic microbial mat.</title>
        <authorList>
            <person name="Baker J."/>
            <person name="Riester C."/>
            <person name="Skinner B."/>
            <person name="Newell A."/>
            <person name="Swingley W."/>
            <person name="Madigan M."/>
            <person name="Jung D."/>
            <person name="Asao M."/>
            <person name="Chen M."/>
            <person name="Loughlin P."/>
            <person name="Pan H."/>
            <person name="Lin S."/>
            <person name="Li N."/>
            <person name="Shaw J."/>
            <person name="Prado M."/>
            <person name="Sherman C."/>
            <person name="Li X."/>
            <person name="Tang J."/>
            <person name="Blankenship R."/>
            <person name="Zhao T."/>
            <person name="Touchman J."/>
            <person name="Sattley M."/>
        </authorList>
    </citation>
    <scope>NUCLEOTIDE SEQUENCE [LARGE SCALE GENOMIC DNA]</scope>
    <source>
        <strain evidence="1 2">ANT.BR</strain>
    </source>
</reference>
<proteinExistence type="predicted"/>
<accession>A0A1Q8YAB0</accession>